<evidence type="ECO:0000313" key="2">
    <source>
        <dbReference type="EMBL" id="PRP76547.1"/>
    </source>
</evidence>
<sequence>MTDETFCCNLTVDLRRGAIRHITPSTSQLLLTKLLLTKFFSLRGKCIVIELTFLLQSSEVGGKSRGHLSMGQQESLGGELSEKDNQNTMKPNRREQEKSDGPTFDGHSVTMSTERTVNRSAASATPHGGYAEDSKNVPHEDERGHESEDKTQGSWQSSLQVSVSIVHIISFEARKVHTYMLLGYGGNAICLRSHREAVQGQYVERYDRRRLRDVIWGRFTTDHVLAITKVDATGEAAQQATVYHLD</sequence>
<gene>
    <name evidence="2" type="ORF">PROFUN_15024</name>
</gene>
<accession>A0A2P6MXV8</accession>
<comment type="caution">
    <text evidence="2">The sequence shown here is derived from an EMBL/GenBank/DDBJ whole genome shotgun (WGS) entry which is preliminary data.</text>
</comment>
<protein>
    <submittedName>
        <fullName evidence="2">Uncharacterized protein</fullName>
    </submittedName>
</protein>
<evidence type="ECO:0000313" key="3">
    <source>
        <dbReference type="Proteomes" id="UP000241769"/>
    </source>
</evidence>
<name>A0A2P6MXV8_9EUKA</name>
<reference evidence="2 3" key="1">
    <citation type="journal article" date="2018" name="Genome Biol. Evol.">
        <title>Multiple Roots of Fruiting Body Formation in Amoebozoa.</title>
        <authorList>
            <person name="Hillmann F."/>
            <person name="Forbes G."/>
            <person name="Novohradska S."/>
            <person name="Ferling I."/>
            <person name="Riege K."/>
            <person name="Groth M."/>
            <person name="Westermann M."/>
            <person name="Marz M."/>
            <person name="Spaller T."/>
            <person name="Winckler T."/>
            <person name="Schaap P."/>
            <person name="Glockner G."/>
        </authorList>
    </citation>
    <scope>NUCLEOTIDE SEQUENCE [LARGE SCALE GENOMIC DNA]</scope>
    <source>
        <strain evidence="2 3">Jena</strain>
    </source>
</reference>
<evidence type="ECO:0000256" key="1">
    <source>
        <dbReference type="SAM" id="MobiDB-lite"/>
    </source>
</evidence>
<dbReference type="EMBL" id="MDYQ01000316">
    <property type="protein sequence ID" value="PRP76547.1"/>
    <property type="molecule type" value="Genomic_DNA"/>
</dbReference>
<proteinExistence type="predicted"/>
<feature type="compositionally biased region" description="Polar residues" evidence="1">
    <location>
        <begin position="109"/>
        <end position="123"/>
    </location>
</feature>
<dbReference type="Proteomes" id="UP000241769">
    <property type="component" value="Unassembled WGS sequence"/>
</dbReference>
<keyword evidence="3" id="KW-1185">Reference proteome</keyword>
<organism evidence="2 3">
    <name type="scientific">Planoprotostelium fungivorum</name>
    <dbReference type="NCBI Taxonomy" id="1890364"/>
    <lineage>
        <taxon>Eukaryota</taxon>
        <taxon>Amoebozoa</taxon>
        <taxon>Evosea</taxon>
        <taxon>Variosea</taxon>
        <taxon>Cavosteliida</taxon>
        <taxon>Cavosteliaceae</taxon>
        <taxon>Planoprotostelium</taxon>
    </lineage>
</organism>
<feature type="compositionally biased region" description="Basic and acidic residues" evidence="1">
    <location>
        <begin position="130"/>
        <end position="151"/>
    </location>
</feature>
<feature type="region of interest" description="Disordered" evidence="1">
    <location>
        <begin position="61"/>
        <end position="155"/>
    </location>
</feature>
<dbReference type="InParanoid" id="A0A2P6MXV8"/>
<dbReference type="AlphaFoldDB" id="A0A2P6MXV8"/>